<dbReference type="RefSeq" id="WP_119061642.1">
    <property type="nucleotide sequence ID" value="NZ_QXDF01000001.1"/>
</dbReference>
<keyword evidence="3" id="KW-1185">Reference proteome</keyword>
<keyword evidence="1" id="KW-1133">Transmembrane helix</keyword>
<dbReference type="EMBL" id="QXDF01000001">
    <property type="protein sequence ID" value="RIA56891.1"/>
    <property type="molecule type" value="Genomic_DNA"/>
</dbReference>
<evidence type="ECO:0000256" key="1">
    <source>
        <dbReference type="SAM" id="Phobius"/>
    </source>
</evidence>
<keyword evidence="1" id="KW-0472">Membrane</keyword>
<protein>
    <submittedName>
        <fullName evidence="2">Uncharacterized protein</fullName>
    </submittedName>
</protein>
<organism evidence="2 3">
    <name type="scientific">Dichotomicrobium thermohalophilum</name>
    <dbReference type="NCBI Taxonomy" id="933063"/>
    <lineage>
        <taxon>Bacteria</taxon>
        <taxon>Pseudomonadati</taxon>
        <taxon>Pseudomonadota</taxon>
        <taxon>Alphaproteobacteria</taxon>
        <taxon>Hyphomicrobiales</taxon>
        <taxon>Hyphomicrobiaceae</taxon>
        <taxon>Dichotomicrobium</taxon>
    </lineage>
</organism>
<sequence>MDKIKYFFAILAAFIMGGLFIAGPDKLSDEIPYHVELGFGAIAFGCLMIAALYSDRAKNLLLAIIFGPISVVLIMMAASGDFEVGQRILFGVLGAGTSLFFVYSVITTFTGDDLAGEDPDDRAAD</sequence>
<proteinExistence type="predicted"/>
<accession>A0A397QF27</accession>
<dbReference type="AlphaFoldDB" id="A0A397QF27"/>
<feature type="transmembrane region" description="Helical" evidence="1">
    <location>
        <begin position="88"/>
        <end position="106"/>
    </location>
</feature>
<evidence type="ECO:0000313" key="2">
    <source>
        <dbReference type="EMBL" id="RIA56891.1"/>
    </source>
</evidence>
<feature type="transmembrane region" description="Helical" evidence="1">
    <location>
        <begin position="6"/>
        <end position="23"/>
    </location>
</feature>
<dbReference type="Proteomes" id="UP000266273">
    <property type="component" value="Unassembled WGS sequence"/>
</dbReference>
<keyword evidence="1" id="KW-0812">Transmembrane</keyword>
<comment type="caution">
    <text evidence="2">The sequence shown here is derived from an EMBL/GenBank/DDBJ whole genome shotgun (WGS) entry which is preliminary data.</text>
</comment>
<name>A0A397QF27_9HYPH</name>
<feature type="transmembrane region" description="Helical" evidence="1">
    <location>
        <begin position="59"/>
        <end position="76"/>
    </location>
</feature>
<reference evidence="2 3" key="1">
    <citation type="submission" date="2018-08" db="EMBL/GenBank/DDBJ databases">
        <title>Genomic Encyclopedia of Archaeal and Bacterial Type Strains, Phase II (KMG-II): from individual species to whole genera.</title>
        <authorList>
            <person name="Goeker M."/>
        </authorList>
    </citation>
    <scope>NUCLEOTIDE SEQUENCE [LARGE SCALE GENOMIC DNA]</scope>
    <source>
        <strain evidence="2 3">DSM 5002</strain>
    </source>
</reference>
<feature type="transmembrane region" description="Helical" evidence="1">
    <location>
        <begin position="35"/>
        <end position="53"/>
    </location>
</feature>
<gene>
    <name evidence="2" type="ORF">BXY53_2004</name>
</gene>
<evidence type="ECO:0000313" key="3">
    <source>
        <dbReference type="Proteomes" id="UP000266273"/>
    </source>
</evidence>
<dbReference type="OrthoDB" id="9997015at2"/>